<feature type="compositionally biased region" description="Polar residues" evidence="1">
    <location>
        <begin position="16"/>
        <end position="25"/>
    </location>
</feature>
<evidence type="ECO:0000256" key="1">
    <source>
        <dbReference type="SAM" id="MobiDB-lite"/>
    </source>
</evidence>
<evidence type="ECO:0000313" key="3">
    <source>
        <dbReference type="Proteomes" id="UP001152523"/>
    </source>
</evidence>
<reference evidence="2" key="1">
    <citation type="submission" date="2022-07" db="EMBL/GenBank/DDBJ databases">
        <authorList>
            <person name="Macas J."/>
            <person name="Novak P."/>
            <person name="Neumann P."/>
        </authorList>
    </citation>
    <scope>NUCLEOTIDE SEQUENCE</scope>
</reference>
<accession>A0AAV0C3G7</accession>
<dbReference type="EMBL" id="CAMAPF010000011">
    <property type="protein sequence ID" value="CAH9065146.1"/>
    <property type="molecule type" value="Genomic_DNA"/>
</dbReference>
<dbReference type="AlphaFoldDB" id="A0AAV0C3G7"/>
<feature type="compositionally biased region" description="Low complexity" evidence="1">
    <location>
        <begin position="1"/>
        <end position="12"/>
    </location>
</feature>
<comment type="caution">
    <text evidence="2">The sequence shown here is derived from an EMBL/GenBank/DDBJ whole genome shotgun (WGS) entry which is preliminary data.</text>
</comment>
<evidence type="ECO:0000313" key="2">
    <source>
        <dbReference type="EMBL" id="CAH9065146.1"/>
    </source>
</evidence>
<dbReference type="Proteomes" id="UP001152523">
    <property type="component" value="Unassembled WGS sequence"/>
</dbReference>
<keyword evidence="3" id="KW-1185">Reference proteome</keyword>
<sequence length="220" mass="24966">MIGNRLNSSNLRHSNKGLSDNQQSVKLRPHHLPRSIYSVGSFFARKKNNHEIAIAQHLPRQIISIEFSRDFPSDWRTQLPINSPPIGFFLSKRHGRHHLLSAAKKKEKKSGQRKSLSKARLSLLLRHHFDLCLIVAATVLLSQAWNGPILLLPSEVTISIKKRLHLTATEEPCEPFNNNQRLHLYSQGQEEKICNSASFTTPGAFKSWNDGRDINTGDVK</sequence>
<protein>
    <submittedName>
        <fullName evidence="2">Uncharacterized protein</fullName>
    </submittedName>
</protein>
<feature type="region of interest" description="Disordered" evidence="1">
    <location>
        <begin position="1"/>
        <end position="30"/>
    </location>
</feature>
<name>A0AAV0C3G7_9ASTE</name>
<organism evidence="2 3">
    <name type="scientific">Cuscuta epithymum</name>
    <dbReference type="NCBI Taxonomy" id="186058"/>
    <lineage>
        <taxon>Eukaryota</taxon>
        <taxon>Viridiplantae</taxon>
        <taxon>Streptophyta</taxon>
        <taxon>Embryophyta</taxon>
        <taxon>Tracheophyta</taxon>
        <taxon>Spermatophyta</taxon>
        <taxon>Magnoliopsida</taxon>
        <taxon>eudicotyledons</taxon>
        <taxon>Gunneridae</taxon>
        <taxon>Pentapetalae</taxon>
        <taxon>asterids</taxon>
        <taxon>lamiids</taxon>
        <taxon>Solanales</taxon>
        <taxon>Convolvulaceae</taxon>
        <taxon>Cuscuteae</taxon>
        <taxon>Cuscuta</taxon>
        <taxon>Cuscuta subgen. Cuscuta</taxon>
    </lineage>
</organism>
<proteinExistence type="predicted"/>
<gene>
    <name evidence="2" type="ORF">CEPIT_LOCUS2246</name>
</gene>